<dbReference type="InterPro" id="IPR041380">
    <property type="entry name" value="Acetyltransf_17"/>
</dbReference>
<dbReference type="PANTHER" id="PTHR37817:SF1">
    <property type="entry name" value="N-ACETYLTRANSFERASE EIS"/>
    <property type="match status" value="1"/>
</dbReference>
<dbReference type="SUPFAM" id="SSF55718">
    <property type="entry name" value="SCP-like"/>
    <property type="match status" value="1"/>
</dbReference>
<dbReference type="Pfam" id="PF13527">
    <property type="entry name" value="Acetyltransf_9"/>
    <property type="match status" value="1"/>
</dbReference>
<dbReference type="OrthoDB" id="8399956at2"/>
<proteinExistence type="inferred from homology"/>
<dbReference type="STRING" id="159449.B4N89_22725"/>
<keyword evidence="2 4" id="KW-0808">Transferase</keyword>
<evidence type="ECO:0000259" key="5">
    <source>
        <dbReference type="PROSITE" id="PS51186"/>
    </source>
</evidence>
<evidence type="ECO:0000256" key="4">
    <source>
        <dbReference type="HAMAP-Rule" id="MF_01812"/>
    </source>
</evidence>
<dbReference type="InterPro" id="IPR025559">
    <property type="entry name" value="Eis_dom"/>
</dbReference>
<organism evidence="6 7">
    <name type="scientific">Embleya scabrispora</name>
    <dbReference type="NCBI Taxonomy" id="159449"/>
    <lineage>
        <taxon>Bacteria</taxon>
        <taxon>Bacillati</taxon>
        <taxon>Actinomycetota</taxon>
        <taxon>Actinomycetes</taxon>
        <taxon>Kitasatosporales</taxon>
        <taxon>Streptomycetaceae</taxon>
        <taxon>Embleya</taxon>
    </lineage>
</organism>
<evidence type="ECO:0000313" key="7">
    <source>
        <dbReference type="Proteomes" id="UP000190037"/>
    </source>
</evidence>
<dbReference type="EMBL" id="MWQN01000001">
    <property type="protein sequence ID" value="OPC83379.1"/>
    <property type="molecule type" value="Genomic_DNA"/>
</dbReference>
<dbReference type="NCBIfam" id="NF002367">
    <property type="entry name" value="PRK01346.1-4"/>
    <property type="match status" value="1"/>
</dbReference>
<dbReference type="PROSITE" id="PS51186">
    <property type="entry name" value="GNAT"/>
    <property type="match status" value="1"/>
</dbReference>
<comment type="subunit">
    <text evidence="4">Homohexamer; trimer of dimers.</text>
</comment>
<dbReference type="PANTHER" id="PTHR37817">
    <property type="entry name" value="N-ACETYLTRANSFERASE EIS"/>
    <property type="match status" value="1"/>
</dbReference>
<accession>A0A1T3P2Q7</accession>
<evidence type="ECO:0000256" key="3">
    <source>
        <dbReference type="ARBA" id="ARBA00023315"/>
    </source>
</evidence>
<comment type="caution">
    <text evidence="6">The sequence shown here is derived from an EMBL/GenBank/DDBJ whole genome shotgun (WGS) entry which is preliminary data.</text>
</comment>
<dbReference type="InterPro" id="IPR000182">
    <property type="entry name" value="GNAT_dom"/>
</dbReference>
<dbReference type="Pfam" id="PF17668">
    <property type="entry name" value="Acetyltransf_17"/>
    <property type="match status" value="1"/>
</dbReference>
<name>A0A1T3P2Q7_9ACTN</name>
<dbReference type="InterPro" id="IPR036527">
    <property type="entry name" value="SCP2_sterol-bd_dom_sf"/>
</dbReference>
<dbReference type="SUPFAM" id="SSF55729">
    <property type="entry name" value="Acyl-CoA N-acyltransferases (Nat)"/>
    <property type="match status" value="1"/>
</dbReference>
<feature type="active site" description="Proton donor" evidence="4">
    <location>
        <position position="126"/>
    </location>
</feature>
<gene>
    <name evidence="6" type="ORF">B4N89_22725</name>
</gene>
<dbReference type="AlphaFoldDB" id="A0A1T3P2Q7"/>
<keyword evidence="7" id="KW-1185">Reference proteome</keyword>
<dbReference type="GO" id="GO:0034069">
    <property type="term" value="F:aminoglycoside N-acetyltransferase activity"/>
    <property type="evidence" value="ECO:0007669"/>
    <property type="project" value="TreeGrafter"/>
</dbReference>
<feature type="active site" description="Proton acceptor; via carboxylate" evidence="4">
    <location>
        <position position="414"/>
    </location>
</feature>
<dbReference type="HAMAP" id="MF_01812">
    <property type="entry name" value="Eis"/>
    <property type="match status" value="1"/>
</dbReference>
<dbReference type="InterPro" id="IPR016181">
    <property type="entry name" value="Acyl_CoA_acyltransferase"/>
</dbReference>
<feature type="binding site" evidence="4">
    <location>
        <begin position="93"/>
        <end position="98"/>
    </location>
    <ligand>
        <name>acetyl-CoA</name>
        <dbReference type="ChEBI" id="CHEBI:57288"/>
    </ligand>
</feature>
<feature type="domain" description="N-acetyltransferase" evidence="5">
    <location>
        <begin position="1"/>
        <end position="154"/>
    </location>
</feature>
<dbReference type="RefSeq" id="WP_078977671.1">
    <property type="nucleotide sequence ID" value="NZ_MWQN01000001.1"/>
</dbReference>
<evidence type="ECO:0000313" key="6">
    <source>
        <dbReference type="EMBL" id="OPC83379.1"/>
    </source>
</evidence>
<dbReference type="GO" id="GO:0030649">
    <property type="term" value="P:aminoglycoside antibiotic catabolic process"/>
    <property type="evidence" value="ECO:0007669"/>
    <property type="project" value="TreeGrafter"/>
</dbReference>
<dbReference type="Gene3D" id="3.40.630.30">
    <property type="match status" value="2"/>
</dbReference>
<keyword evidence="3 4" id="KW-0012">Acyltransferase</keyword>
<sequence>MDVRTIDEDELIPWTAAVGVGFLRVPDDSKENREKRLAHWRERADLARTRGAFDGDRCVGTFRSFATGLTVPGGAIVPVSAITNVTVSPTHRRRGLLTEMMRLDLADAAARGEMLAILIAAEYRIYGRFGFGVATEYQKFTLDMLRTDFAPDAPVEEGGRIELVTPEEVAELGPPLHEEFRGLRAGAIGRTALWWGNYTGLNPSPANPAPPRFHAIYRDPSGKVAGLVSYRTDDRWDEFVPKVTLTVDSLMALTPAAEFALWRFCASVDYVEKIEAADRSPDELLPMLLTDARAITTQTRRDFVWTRILDAPAAFSARTYGARDRLVVEVSDDLGYAAGRFAIDGALDGGTCVPTGEPAELALDVATLGALYLGSGSPVRLAVAGRISELSPGAAERAEALLRTPREPWCPDWF</sequence>
<dbReference type="Pfam" id="PF13530">
    <property type="entry name" value="SCP2_2"/>
    <property type="match status" value="1"/>
</dbReference>
<evidence type="ECO:0000256" key="2">
    <source>
        <dbReference type="ARBA" id="ARBA00022679"/>
    </source>
</evidence>
<comment type="caution">
    <text evidence="4">Lacks conserved residue(s) required for the propagation of feature annotation.</text>
</comment>
<dbReference type="Proteomes" id="UP000190037">
    <property type="component" value="Unassembled WGS sequence"/>
</dbReference>
<comment type="similarity">
    <text evidence="1 4">Belongs to the acetyltransferase Eis family.</text>
</comment>
<feature type="binding site" evidence="4">
    <location>
        <begin position="85"/>
        <end position="87"/>
    </location>
    <ligand>
        <name>acetyl-CoA</name>
        <dbReference type="ChEBI" id="CHEBI:57288"/>
    </ligand>
</feature>
<dbReference type="InterPro" id="IPR022902">
    <property type="entry name" value="NAcTrfase_Eis"/>
</dbReference>
<dbReference type="InterPro" id="IPR051554">
    <property type="entry name" value="Acetyltransferase_Eis"/>
</dbReference>
<evidence type="ECO:0000256" key="1">
    <source>
        <dbReference type="ARBA" id="ARBA00009213"/>
    </source>
</evidence>
<protein>
    <recommendedName>
        <fullName evidence="5">N-acetyltransferase domain-containing protein</fullName>
    </recommendedName>
</protein>
<reference evidence="6 7" key="1">
    <citation type="submission" date="2017-03" db="EMBL/GenBank/DDBJ databases">
        <title>Draft genome sequence of Streptomyces scabrisporus NF3, endophyte isolated from Amphipterygium adstringens.</title>
        <authorList>
            <person name="Vazquez M."/>
            <person name="Ceapa C.D."/>
            <person name="Rodriguez Luna D."/>
            <person name="Sanchez Esquivel S."/>
        </authorList>
    </citation>
    <scope>NUCLEOTIDE SEQUENCE [LARGE SCALE GENOMIC DNA]</scope>
    <source>
        <strain evidence="6 7">NF3</strain>
    </source>
</reference>
<dbReference type="Gene3D" id="3.30.1050.10">
    <property type="entry name" value="SCP2 sterol-binding domain"/>
    <property type="match status" value="1"/>
</dbReference>